<evidence type="ECO:0000256" key="2">
    <source>
        <dbReference type="ARBA" id="ARBA00024438"/>
    </source>
</evidence>
<accession>A0AAX3WVF8</accession>
<gene>
    <name evidence="5" type="ORF">QNH24_25925</name>
</gene>
<feature type="domain" description="Putative zinc-finger" evidence="4">
    <location>
        <begin position="6"/>
        <end position="40"/>
    </location>
</feature>
<protein>
    <recommendedName>
        <fullName evidence="2">Anti-sigma-W factor RsiW</fullName>
    </recommendedName>
</protein>
<evidence type="ECO:0000256" key="1">
    <source>
        <dbReference type="ARBA" id="ARBA00024353"/>
    </source>
</evidence>
<keyword evidence="3" id="KW-0472">Membrane</keyword>
<proteinExistence type="inferred from homology"/>
<evidence type="ECO:0000313" key="6">
    <source>
        <dbReference type="Proteomes" id="UP001178322"/>
    </source>
</evidence>
<evidence type="ECO:0000256" key="3">
    <source>
        <dbReference type="SAM" id="Phobius"/>
    </source>
</evidence>
<name>A0AAX3WVF8_9BACI</name>
<feature type="transmembrane region" description="Helical" evidence="3">
    <location>
        <begin position="73"/>
        <end position="95"/>
    </location>
</feature>
<dbReference type="InterPro" id="IPR027383">
    <property type="entry name" value="Znf_put"/>
</dbReference>
<dbReference type="InterPro" id="IPR041916">
    <property type="entry name" value="Anti_sigma_zinc_sf"/>
</dbReference>
<keyword evidence="3" id="KW-0812">Transmembrane</keyword>
<reference evidence="5" key="1">
    <citation type="submission" date="2023-05" db="EMBL/GenBank/DDBJ databases">
        <title>Comparative genomics of Bacillaceae isolates and their secondary metabolite potential.</title>
        <authorList>
            <person name="Song L."/>
            <person name="Nielsen L.J."/>
            <person name="Mohite O."/>
            <person name="Xu X."/>
            <person name="Weber T."/>
            <person name="Kovacs A.T."/>
        </authorList>
    </citation>
    <scope>NUCLEOTIDE SEQUENCE</scope>
    <source>
        <strain evidence="5">LY1</strain>
    </source>
</reference>
<sequence length="221" mass="25992">MKEIKCSIIQDILPLYIDGVVSQDTKEMVEEHLKHCEKCQHEHQQMKHEIYIPEENKASLFKTINKKWRKKKIIISCISAFITTLILLGVFEYVVHYETVIPYSEDIVKIENNEDRILFAHYYGKSYASVNVTHPMLLEVDGEKKNISFIYYNKTFADSPTRQLINNGKVRNEQDFIFEFPEAEEIDAVYYAEYDVEKIAANKDSWNNILKDAVLIWKKGE</sequence>
<dbReference type="Pfam" id="PF13490">
    <property type="entry name" value="zf-HC2"/>
    <property type="match status" value="1"/>
</dbReference>
<dbReference type="AlphaFoldDB" id="A0AAX3WVF8"/>
<evidence type="ECO:0000259" key="4">
    <source>
        <dbReference type="Pfam" id="PF13490"/>
    </source>
</evidence>
<comment type="similarity">
    <text evidence="1">Belongs to the zinc-associated anti-sigma factor (ZAS) superfamily. Anti-sigma-W factor family.</text>
</comment>
<dbReference type="EMBL" id="CP126101">
    <property type="protein sequence ID" value="WHY51645.1"/>
    <property type="molecule type" value="Genomic_DNA"/>
</dbReference>
<dbReference type="Proteomes" id="UP001178322">
    <property type="component" value="Chromosome"/>
</dbReference>
<dbReference type="RefSeq" id="WP_283870166.1">
    <property type="nucleotide sequence ID" value="NZ_CP126101.1"/>
</dbReference>
<organism evidence="5 6">
    <name type="scientific">Lysinibacillus pakistanensis</name>
    <dbReference type="NCBI Taxonomy" id="759811"/>
    <lineage>
        <taxon>Bacteria</taxon>
        <taxon>Bacillati</taxon>
        <taxon>Bacillota</taxon>
        <taxon>Bacilli</taxon>
        <taxon>Bacillales</taxon>
        <taxon>Bacillaceae</taxon>
        <taxon>Lysinibacillus</taxon>
    </lineage>
</organism>
<evidence type="ECO:0000313" key="5">
    <source>
        <dbReference type="EMBL" id="WHY51645.1"/>
    </source>
</evidence>
<dbReference type="Gene3D" id="1.10.10.1320">
    <property type="entry name" value="Anti-sigma factor, zinc-finger domain"/>
    <property type="match status" value="1"/>
</dbReference>
<keyword evidence="3" id="KW-1133">Transmembrane helix</keyword>